<dbReference type="PANTHER" id="PTHR10066">
    <property type="entry name" value="BETA-GLUCURONIDASE"/>
    <property type="match status" value="1"/>
</dbReference>
<feature type="domain" description="Glycoside hydrolase family 2 catalytic" evidence="2">
    <location>
        <begin position="8"/>
        <end position="156"/>
    </location>
</feature>
<dbReference type="GO" id="GO:0004566">
    <property type="term" value="F:beta-glucuronidase activity"/>
    <property type="evidence" value="ECO:0007669"/>
    <property type="project" value="TreeGrafter"/>
</dbReference>
<proteinExistence type="inferred from homology"/>
<comment type="similarity">
    <text evidence="1">Belongs to the glycosyl hydrolase 2 family.</text>
</comment>
<protein>
    <recommendedName>
        <fullName evidence="2">Glycoside hydrolase family 2 catalytic domain-containing protein</fullName>
    </recommendedName>
</protein>
<dbReference type="Gene3D" id="3.20.20.80">
    <property type="entry name" value="Glycosidases"/>
    <property type="match status" value="1"/>
</dbReference>
<dbReference type="GO" id="GO:0019391">
    <property type="term" value="P:glucuronoside catabolic process"/>
    <property type="evidence" value="ECO:0007669"/>
    <property type="project" value="TreeGrafter"/>
</dbReference>
<dbReference type="InterPro" id="IPR006103">
    <property type="entry name" value="Glyco_hydro_2_cat"/>
</dbReference>
<reference evidence="3" key="1">
    <citation type="submission" date="2018-05" db="EMBL/GenBank/DDBJ databases">
        <authorList>
            <person name="Lanie J.A."/>
            <person name="Ng W.-L."/>
            <person name="Kazmierczak K.M."/>
            <person name="Andrzejewski T.M."/>
            <person name="Davidsen T.M."/>
            <person name="Wayne K.J."/>
            <person name="Tettelin H."/>
            <person name="Glass J.I."/>
            <person name="Rusch D."/>
            <person name="Podicherti R."/>
            <person name="Tsui H.-C.T."/>
            <person name="Winkler M.E."/>
        </authorList>
    </citation>
    <scope>NUCLEOTIDE SEQUENCE</scope>
</reference>
<feature type="non-terminal residue" evidence="3">
    <location>
        <position position="1"/>
    </location>
</feature>
<name>A0A381XNY9_9ZZZZ</name>
<evidence type="ECO:0000313" key="3">
    <source>
        <dbReference type="EMBL" id="SVA66131.1"/>
    </source>
</evidence>
<dbReference type="PRINTS" id="PR00132">
    <property type="entry name" value="GLHYDRLASE2"/>
</dbReference>
<organism evidence="3">
    <name type="scientific">marine metagenome</name>
    <dbReference type="NCBI Taxonomy" id="408172"/>
    <lineage>
        <taxon>unclassified sequences</taxon>
        <taxon>metagenomes</taxon>
        <taxon>ecological metagenomes</taxon>
    </lineage>
</organism>
<dbReference type="AlphaFoldDB" id="A0A381XNY9"/>
<evidence type="ECO:0000256" key="1">
    <source>
        <dbReference type="ARBA" id="ARBA00007401"/>
    </source>
</evidence>
<dbReference type="InterPro" id="IPR006101">
    <property type="entry name" value="Glyco_hydro_2"/>
</dbReference>
<sequence>SIGFRTIETEGTKILLNGMPIKLKGISMHSEPIGIPGPAFSSDHFRELLETAKSLNTNFVRAAHYPYSRQLAKVADSLGLMLWEEIPIYWNIDWNNPETLDIALDQVKRLIQRDWNRGSVVVWSVANETPFSSSRMNFLEEVISKVRALDSSRLTTAALLSGDRGELQELILALSLLGVNSPEVSDKEKVIFKSFIDQAGLDLTTKVQFKVEVNDPLGELVDLISYNEYFGWYYSLVFADQLKVKESTLRKLMFELIPTIEITSAFDKPIHISEFGAGAKFGLRNEGKIWSEEYQEQVYKTQLKMILKNPQIQGMTPWILKDFRAMLRPLAGIQEFYNRKGLIDEEGNKKLAFNVLKDFYAEEWDE</sequence>
<evidence type="ECO:0000259" key="2">
    <source>
        <dbReference type="Pfam" id="PF02836"/>
    </source>
</evidence>
<dbReference type="SUPFAM" id="SSF51445">
    <property type="entry name" value="(Trans)glycosidases"/>
    <property type="match status" value="1"/>
</dbReference>
<gene>
    <name evidence="3" type="ORF">METZ01_LOCUS118985</name>
</gene>
<dbReference type="EMBL" id="UINC01015761">
    <property type="protein sequence ID" value="SVA66131.1"/>
    <property type="molecule type" value="Genomic_DNA"/>
</dbReference>
<dbReference type="GO" id="GO:0030246">
    <property type="term" value="F:carbohydrate binding"/>
    <property type="evidence" value="ECO:0007669"/>
    <property type="project" value="TreeGrafter"/>
</dbReference>
<dbReference type="GO" id="GO:0005975">
    <property type="term" value="P:carbohydrate metabolic process"/>
    <property type="evidence" value="ECO:0007669"/>
    <property type="project" value="InterPro"/>
</dbReference>
<dbReference type="InterPro" id="IPR017853">
    <property type="entry name" value="GH"/>
</dbReference>
<dbReference type="Pfam" id="PF02836">
    <property type="entry name" value="Glyco_hydro_2_C"/>
    <property type="match status" value="1"/>
</dbReference>
<accession>A0A381XNY9</accession>
<dbReference type="PANTHER" id="PTHR10066:SF67">
    <property type="entry name" value="BETA-GLUCURONIDASE"/>
    <property type="match status" value="1"/>
</dbReference>